<sequence length="694" mass="74106">MTTPNAPRAVAAAVALLAVAAGMAWLTRPQDGPDPAPGTSPMTTPIRPASFQPQQGIGAKQDLFEGAVAWLNSAQPIRSQDLIGKIVLLDFWTYCCINCHHVIPDLEKLERKYANELVVIGVHSPKFEAERDTENIRKKVREYGIKHPVINDAEMTIWRRFGVRSWPTLAIIDARGNFRGSVAGEGHFERLDEFIGTLVAEHREKGELDETPFVVYAESDRPSDGPLLFPGKVLADPAGDRLFISDTGHHRIVVTNLNGEGQFIIGTGQRGLTDGSFTEAQFNRPQGTCLIGDALYVADTENHAIRKVDLSSRTVATIAGNGTQSYRRNGTFRGTAEGLNSPWDLIQVPGLAQLIVAMAGPHQLWRFDLNSGIIGPWAGSGREDIIDGTYENAAFAQPSGLATDGTFVYVADSEVSGIRRVSLSGKQTPQVDTVVGMGLFEFGDIDGTGDEVRLQHCLGLAFGDGLLYIADTYNNKVKVCDPKARMVRTLVGTGEAGSSDTAPSFYQPGGVSLAGKTLYIADSNNHLIRACDLESKQVRTVSLTGISPPEPPRKKPTFSLATAIDAPKAEVVPGDSITVELSLAIPGFKLQPDAPVLFLVEAPDAPDALGPAVSPTGETASPEGNSLTIPVPLSRPFAAGEELTLKVSASIFACAEKGGFCTVKQYCWTVPVAFTAGAGSAVRLSPEHPATTAE</sequence>
<dbReference type="AlphaFoldDB" id="A0A432MKZ0"/>
<dbReference type="InterPro" id="IPR045302">
    <property type="entry name" value="NHL2_NHL_rpt_dom"/>
</dbReference>
<gene>
    <name evidence="5" type="ORF">TsocGM_09135</name>
</gene>
<organism evidence="5 6">
    <name type="scientific">Tautonia sociabilis</name>
    <dbReference type="NCBI Taxonomy" id="2080755"/>
    <lineage>
        <taxon>Bacteria</taxon>
        <taxon>Pseudomonadati</taxon>
        <taxon>Planctomycetota</taxon>
        <taxon>Planctomycetia</taxon>
        <taxon>Isosphaerales</taxon>
        <taxon>Isosphaeraceae</taxon>
        <taxon>Tautonia</taxon>
    </lineage>
</organism>
<evidence type="ECO:0000256" key="2">
    <source>
        <dbReference type="SAM" id="MobiDB-lite"/>
    </source>
</evidence>
<feature type="domain" description="Thioredoxin" evidence="4">
    <location>
        <begin position="46"/>
        <end position="200"/>
    </location>
</feature>
<protein>
    <submittedName>
        <fullName evidence="5">Redoxin domain-containing protein</fullName>
    </submittedName>
</protein>
<dbReference type="SUPFAM" id="SSF52833">
    <property type="entry name" value="Thioredoxin-like"/>
    <property type="match status" value="1"/>
</dbReference>
<evidence type="ECO:0000256" key="1">
    <source>
        <dbReference type="ARBA" id="ARBA00022737"/>
    </source>
</evidence>
<dbReference type="Proteomes" id="UP000280296">
    <property type="component" value="Unassembled WGS sequence"/>
</dbReference>
<dbReference type="PROSITE" id="PS51352">
    <property type="entry name" value="THIOREDOXIN_2"/>
    <property type="match status" value="1"/>
</dbReference>
<dbReference type="OrthoDB" id="9799230at2"/>
<keyword evidence="6" id="KW-1185">Reference proteome</keyword>
<dbReference type="Gene3D" id="2.120.10.30">
    <property type="entry name" value="TolB, C-terminal domain"/>
    <property type="match status" value="3"/>
</dbReference>
<evidence type="ECO:0000313" key="5">
    <source>
        <dbReference type="EMBL" id="RUL88094.1"/>
    </source>
</evidence>
<name>A0A432MKZ0_9BACT</name>
<dbReference type="PANTHER" id="PTHR46388:SF2">
    <property type="entry name" value="NHL REPEAT-CONTAINING PROTEIN 2"/>
    <property type="match status" value="1"/>
</dbReference>
<keyword evidence="1" id="KW-0677">Repeat</keyword>
<dbReference type="Pfam" id="PF13905">
    <property type="entry name" value="Thioredoxin_8"/>
    <property type="match status" value="1"/>
</dbReference>
<dbReference type="InterPro" id="IPR012336">
    <property type="entry name" value="Thioredoxin-like_fold"/>
</dbReference>
<dbReference type="SUPFAM" id="SSF101898">
    <property type="entry name" value="NHL repeat"/>
    <property type="match status" value="1"/>
</dbReference>
<dbReference type="Gene3D" id="3.40.30.10">
    <property type="entry name" value="Glutaredoxin"/>
    <property type="match status" value="1"/>
</dbReference>
<feature type="region of interest" description="Disordered" evidence="2">
    <location>
        <begin position="28"/>
        <end position="52"/>
    </location>
</feature>
<dbReference type="InterPro" id="IPR036249">
    <property type="entry name" value="Thioredoxin-like_sf"/>
</dbReference>
<accession>A0A432MKZ0</accession>
<evidence type="ECO:0000313" key="6">
    <source>
        <dbReference type="Proteomes" id="UP000280296"/>
    </source>
</evidence>
<dbReference type="PANTHER" id="PTHR46388">
    <property type="entry name" value="NHL REPEAT-CONTAINING PROTEIN 2"/>
    <property type="match status" value="1"/>
</dbReference>
<dbReference type="EMBL" id="RYZH01000014">
    <property type="protein sequence ID" value="RUL88094.1"/>
    <property type="molecule type" value="Genomic_DNA"/>
</dbReference>
<dbReference type="RefSeq" id="WP_126725003.1">
    <property type="nucleotide sequence ID" value="NZ_RYZH01000014.1"/>
</dbReference>
<dbReference type="InterPro" id="IPR013766">
    <property type="entry name" value="Thioredoxin_domain"/>
</dbReference>
<dbReference type="Pfam" id="PF01436">
    <property type="entry name" value="NHL"/>
    <property type="match status" value="1"/>
</dbReference>
<feature type="chain" id="PRO_5019562910" evidence="3">
    <location>
        <begin position="21"/>
        <end position="694"/>
    </location>
</feature>
<comment type="caution">
    <text evidence="5">The sequence shown here is derived from an EMBL/GenBank/DDBJ whole genome shotgun (WGS) entry which is preliminary data.</text>
</comment>
<evidence type="ECO:0000259" key="4">
    <source>
        <dbReference type="PROSITE" id="PS51352"/>
    </source>
</evidence>
<proteinExistence type="predicted"/>
<keyword evidence="3" id="KW-0732">Signal</keyword>
<reference evidence="5 6" key="1">
    <citation type="submission" date="2018-12" db="EMBL/GenBank/DDBJ databases">
        <authorList>
            <person name="Toschakov S.V."/>
        </authorList>
    </citation>
    <scope>NUCLEOTIDE SEQUENCE [LARGE SCALE GENOMIC DNA]</scope>
    <source>
        <strain evidence="5 6">GM2012</strain>
    </source>
</reference>
<dbReference type="CDD" id="cd14951">
    <property type="entry name" value="NHL-2_like"/>
    <property type="match status" value="1"/>
</dbReference>
<dbReference type="InterPro" id="IPR001258">
    <property type="entry name" value="NHL_repeat"/>
</dbReference>
<reference evidence="5 6" key="2">
    <citation type="submission" date="2019-01" db="EMBL/GenBank/DDBJ databases">
        <title>Tautonia sociabilis, a novel thermotolerant planctomycete of Isosphaeraceae family, isolated from a 4000 m deep subterranean habitat.</title>
        <authorList>
            <person name="Kovaleva O.L."/>
            <person name="Elcheninov A.G."/>
            <person name="Van Heerden E."/>
            <person name="Toshchakov S.V."/>
            <person name="Novikov A."/>
            <person name="Bonch-Osmolovskaya E.A."/>
            <person name="Kublanov I.V."/>
        </authorList>
    </citation>
    <scope>NUCLEOTIDE SEQUENCE [LARGE SCALE GENOMIC DNA]</scope>
    <source>
        <strain evidence="5 6">GM2012</strain>
    </source>
</reference>
<feature type="signal peptide" evidence="3">
    <location>
        <begin position="1"/>
        <end position="20"/>
    </location>
</feature>
<dbReference type="InterPro" id="IPR011042">
    <property type="entry name" value="6-blade_b-propeller_TolB-like"/>
</dbReference>
<evidence type="ECO:0000256" key="3">
    <source>
        <dbReference type="SAM" id="SignalP"/>
    </source>
</evidence>